<keyword evidence="9 11" id="KW-0694">RNA-binding</keyword>
<evidence type="ECO:0000256" key="11">
    <source>
        <dbReference type="PROSITE-ProRule" id="PRU00176"/>
    </source>
</evidence>
<evidence type="ECO:0000259" key="15">
    <source>
        <dbReference type="PROSITE" id="PS50199"/>
    </source>
</evidence>
<comment type="subcellular location">
    <subcellularLocation>
        <location evidence="2">Chromosome</location>
    </subcellularLocation>
    <subcellularLocation>
        <location evidence="1">Nucleus</location>
    </subcellularLocation>
</comment>
<keyword evidence="3" id="KW-0158">Chromosome</keyword>
<dbReference type="FunFam" id="4.10.1060.10:FF:000024">
    <property type="entry name" value="RNA-binding protein"/>
    <property type="match status" value="1"/>
</dbReference>
<dbReference type="STRING" id="1230905.A0A1G4JS96"/>
<dbReference type="AlphaFoldDB" id="A0A1G4JS96"/>
<dbReference type="GO" id="GO:0005634">
    <property type="term" value="C:nucleus"/>
    <property type="evidence" value="ECO:0007669"/>
    <property type="project" value="UniProtKB-SubCell"/>
</dbReference>
<dbReference type="Gene3D" id="4.10.1060.10">
    <property type="entry name" value="Zinc finger, RanBP2-type"/>
    <property type="match status" value="2"/>
</dbReference>
<organism evidence="16 17">
    <name type="scientific">Lachancea mirantina</name>
    <dbReference type="NCBI Taxonomy" id="1230905"/>
    <lineage>
        <taxon>Eukaryota</taxon>
        <taxon>Fungi</taxon>
        <taxon>Dikarya</taxon>
        <taxon>Ascomycota</taxon>
        <taxon>Saccharomycotina</taxon>
        <taxon>Saccharomycetes</taxon>
        <taxon>Saccharomycetales</taxon>
        <taxon>Saccharomycetaceae</taxon>
        <taxon>Lachancea</taxon>
    </lineage>
</organism>
<keyword evidence="17" id="KW-1185">Reference proteome</keyword>
<evidence type="ECO:0000256" key="7">
    <source>
        <dbReference type="ARBA" id="ARBA00022771"/>
    </source>
</evidence>
<evidence type="ECO:0000256" key="4">
    <source>
        <dbReference type="ARBA" id="ARBA00022553"/>
    </source>
</evidence>
<keyword evidence="7 12" id="KW-0863">Zinc-finger</keyword>
<dbReference type="InterPro" id="IPR036443">
    <property type="entry name" value="Znf_RanBP2_sf"/>
</dbReference>
<dbReference type="InterPro" id="IPR012677">
    <property type="entry name" value="Nucleotide-bd_a/b_plait_sf"/>
</dbReference>
<evidence type="ECO:0000256" key="6">
    <source>
        <dbReference type="ARBA" id="ARBA00022737"/>
    </source>
</evidence>
<dbReference type="PANTHER" id="PTHR23111">
    <property type="entry name" value="ZINC FINGER PROTEIN"/>
    <property type="match status" value="1"/>
</dbReference>
<dbReference type="InterPro" id="IPR001876">
    <property type="entry name" value="Znf_RanBP2"/>
</dbReference>
<dbReference type="InterPro" id="IPR035979">
    <property type="entry name" value="RBD_domain_sf"/>
</dbReference>
<keyword evidence="4" id="KW-0597">Phosphoprotein</keyword>
<evidence type="ECO:0000256" key="13">
    <source>
        <dbReference type="SAM" id="MobiDB-lite"/>
    </source>
</evidence>
<dbReference type="SMART" id="SM00547">
    <property type="entry name" value="ZnF_RBZ"/>
    <property type="match status" value="2"/>
</dbReference>
<dbReference type="PANTHER" id="PTHR23111:SF40">
    <property type="entry name" value="RNA-BINDING PROTEIN INVOLVED IN HETEROCHROMATIN ASSEMBLY-RELATED"/>
    <property type="match status" value="1"/>
</dbReference>
<dbReference type="Pfam" id="PF00641">
    <property type="entry name" value="Zn_ribbon_RanBP"/>
    <property type="match status" value="2"/>
</dbReference>
<evidence type="ECO:0000259" key="14">
    <source>
        <dbReference type="PROSITE" id="PS50102"/>
    </source>
</evidence>
<evidence type="ECO:0000256" key="3">
    <source>
        <dbReference type="ARBA" id="ARBA00022454"/>
    </source>
</evidence>
<keyword evidence="8" id="KW-0862">Zinc</keyword>
<evidence type="ECO:0000256" key="2">
    <source>
        <dbReference type="ARBA" id="ARBA00004286"/>
    </source>
</evidence>
<feature type="compositionally biased region" description="Polar residues" evidence="13">
    <location>
        <begin position="517"/>
        <end position="526"/>
    </location>
</feature>
<protein>
    <submittedName>
        <fullName evidence="16">LAMI_0E14818g1_1</fullName>
    </submittedName>
</protein>
<dbReference type="GO" id="GO:0005737">
    <property type="term" value="C:cytoplasm"/>
    <property type="evidence" value="ECO:0007669"/>
    <property type="project" value="UniProtKB-ARBA"/>
</dbReference>
<dbReference type="OrthoDB" id="448399at2759"/>
<dbReference type="InterPro" id="IPR000504">
    <property type="entry name" value="RRM_dom"/>
</dbReference>
<dbReference type="SUPFAM" id="SSF54928">
    <property type="entry name" value="RNA-binding domain, RBD"/>
    <property type="match status" value="1"/>
</dbReference>
<evidence type="ECO:0000256" key="5">
    <source>
        <dbReference type="ARBA" id="ARBA00022723"/>
    </source>
</evidence>
<dbReference type="PROSITE" id="PS01358">
    <property type="entry name" value="ZF_RANBP2_1"/>
    <property type="match status" value="2"/>
</dbReference>
<feature type="domain" description="RRM" evidence="14">
    <location>
        <begin position="226"/>
        <end position="322"/>
    </location>
</feature>
<reference evidence="16 17" key="1">
    <citation type="submission" date="2016-03" db="EMBL/GenBank/DDBJ databases">
        <authorList>
            <person name="Devillers H."/>
        </authorList>
    </citation>
    <scope>NUCLEOTIDE SEQUENCE [LARGE SCALE GENOMIC DNA]</scope>
    <source>
        <strain evidence="16">CBS 11717</strain>
    </source>
</reference>
<dbReference type="Gene3D" id="3.30.70.330">
    <property type="match status" value="1"/>
</dbReference>
<dbReference type="GO" id="GO:0005694">
    <property type="term" value="C:chromosome"/>
    <property type="evidence" value="ECO:0007669"/>
    <property type="project" value="UniProtKB-SubCell"/>
</dbReference>
<evidence type="ECO:0000313" key="16">
    <source>
        <dbReference type="EMBL" id="SCU93564.1"/>
    </source>
</evidence>
<dbReference type="SUPFAM" id="SSF90209">
    <property type="entry name" value="Ran binding protein zinc finger-like"/>
    <property type="match status" value="2"/>
</dbReference>
<sequence length="526" mass="59684">MFYVVIEVDNLHSEEAPKDHAKIVKFSYQFVNAETLETVLEENKHVTLENEIKLQEAVSRLDEDITKSIGNEDFVICSLNSTWHFRVTIPRQARDEVFILPPHLQHPKVFDLWKEYDRWCVNHPETLALRTGSVVANKRTKDIGELRRVLELDQRESDAEAETVAEAEPTTSDVYSAKSIDQLSQTLETLLQLHKKCVTAEDKAMVLTHPYDSHLDVRNFLQERSKVLYMNNLPPDTTQSELESWFTQFGARPIGFWTVKNIVEETSNVNNNWSSNNSTYVEAQDSISGFVVFQCHEDATEALALNGRSILSNIANTKQPRVIEHIVEIQPSSARVLDRAQEILSPFPQSKNKPRPGDWSCPSCGFSNFQRRTACFRCSFPATSALANNKNAYMKTTNPAQSQMQHTANAYKTRPGTPAQQLPQFQHAQFQQQQHRMRFTQGQRYPQNPQQQNGSNVPFRAGDWKCPNCTYHNFAKNIVCLRCGGPKSGDTRNKDTNTGNSLGDIQGMGSELGVSLGPNNFSESEW</sequence>
<evidence type="ECO:0000256" key="1">
    <source>
        <dbReference type="ARBA" id="ARBA00004123"/>
    </source>
</evidence>
<dbReference type="EMBL" id="LT598465">
    <property type="protein sequence ID" value="SCU93564.1"/>
    <property type="molecule type" value="Genomic_DNA"/>
</dbReference>
<dbReference type="PROSITE" id="PS50102">
    <property type="entry name" value="RRM"/>
    <property type="match status" value="1"/>
</dbReference>
<keyword evidence="10" id="KW-0539">Nucleus</keyword>
<dbReference type="Proteomes" id="UP000191024">
    <property type="component" value="Chromosome E"/>
</dbReference>
<evidence type="ECO:0000256" key="8">
    <source>
        <dbReference type="ARBA" id="ARBA00022833"/>
    </source>
</evidence>
<keyword evidence="5" id="KW-0479">Metal-binding</keyword>
<evidence type="ECO:0000256" key="12">
    <source>
        <dbReference type="PROSITE-ProRule" id="PRU00322"/>
    </source>
</evidence>
<keyword evidence="6" id="KW-0677">Repeat</keyword>
<dbReference type="FunFam" id="4.10.1060.10:FF:000021">
    <property type="entry name" value="MUTL protein homolog 3"/>
    <property type="match status" value="1"/>
</dbReference>
<evidence type="ECO:0000313" key="17">
    <source>
        <dbReference type="Proteomes" id="UP000191024"/>
    </source>
</evidence>
<feature type="domain" description="RanBP2-type" evidence="15">
    <location>
        <begin position="355"/>
        <end position="384"/>
    </location>
</feature>
<evidence type="ECO:0000256" key="10">
    <source>
        <dbReference type="ARBA" id="ARBA00023242"/>
    </source>
</evidence>
<evidence type="ECO:0000256" key="9">
    <source>
        <dbReference type="ARBA" id="ARBA00022884"/>
    </source>
</evidence>
<feature type="region of interest" description="Disordered" evidence="13">
    <location>
        <begin position="488"/>
        <end position="526"/>
    </location>
</feature>
<feature type="domain" description="RanBP2-type" evidence="15">
    <location>
        <begin position="460"/>
        <end position="489"/>
    </location>
</feature>
<accession>A0A1G4JS96</accession>
<dbReference type="GO" id="GO:0003729">
    <property type="term" value="F:mRNA binding"/>
    <property type="evidence" value="ECO:0007669"/>
    <property type="project" value="TreeGrafter"/>
</dbReference>
<dbReference type="PROSITE" id="PS50199">
    <property type="entry name" value="ZF_RANBP2_2"/>
    <property type="match status" value="2"/>
</dbReference>
<proteinExistence type="predicted"/>
<name>A0A1G4JS96_9SACH</name>
<gene>
    <name evidence="16" type="ORF">LAMI_0E14818G</name>
</gene>
<dbReference type="GO" id="GO:0008270">
    <property type="term" value="F:zinc ion binding"/>
    <property type="evidence" value="ECO:0007669"/>
    <property type="project" value="UniProtKB-KW"/>
</dbReference>